<gene>
    <name evidence="1" type="ORF">FNY97_00710</name>
</gene>
<dbReference type="SUPFAM" id="SSF160631">
    <property type="entry name" value="SMI1/KNR4-like"/>
    <property type="match status" value="1"/>
</dbReference>
<proteinExistence type="predicted"/>
<accession>A0A553G4M6</accession>
<protein>
    <recommendedName>
        <fullName evidence="3">SMI1/KNR4 family protein</fullName>
    </recommendedName>
</protein>
<name>A0A553G4M6_9CORY</name>
<dbReference type="AlphaFoldDB" id="A0A553G4M6"/>
<dbReference type="InterPro" id="IPR037883">
    <property type="entry name" value="Knr4/Smi1-like_sf"/>
</dbReference>
<evidence type="ECO:0000313" key="1">
    <source>
        <dbReference type="EMBL" id="TRX64447.1"/>
    </source>
</evidence>
<sequence>MRLIETNEVFSSLEQLDPAIKNKGKIPDIDATYTEFIHRYDGVSITPDIVLYGYQKVLEWNRRARGDGLPDDLWLIGQSGQGDEWFLSARRKTVFFFDHDQGEYGGPESFLDLKIDFTGFLRMGFLLSELEEKLAEGQEIDDHEQEVSDLLNSIDPQLSERYPFNYFE</sequence>
<evidence type="ECO:0000313" key="2">
    <source>
        <dbReference type="Proteomes" id="UP000320443"/>
    </source>
</evidence>
<keyword evidence="2" id="KW-1185">Reference proteome</keyword>
<comment type="caution">
    <text evidence="1">The sequence shown here is derived from an EMBL/GenBank/DDBJ whole genome shotgun (WGS) entry which is preliminary data.</text>
</comment>
<dbReference type="Proteomes" id="UP000320443">
    <property type="component" value="Unassembled WGS sequence"/>
</dbReference>
<reference evidence="1 2" key="1">
    <citation type="submission" date="2019-07" db="EMBL/GenBank/DDBJ databases">
        <title>Draft genome of C. aurimucosum strain 2274.</title>
        <authorList>
            <person name="Pacheco L.G.C."/>
            <person name="Aguiar E.R.G.R."/>
            <person name="Santos C.S."/>
            <person name="Rocha D.J.P.G."/>
            <person name="Sant'Anna L.O."/>
            <person name="Mattos-Guaraldi A.L."/>
            <person name="Santos L.S."/>
        </authorList>
    </citation>
    <scope>NUCLEOTIDE SEQUENCE [LARGE SCALE GENOMIC DNA]</scope>
    <source>
        <strain evidence="1 2">2274</strain>
    </source>
</reference>
<dbReference type="Gene3D" id="3.40.1580.10">
    <property type="entry name" value="SMI1/KNR4-like"/>
    <property type="match status" value="1"/>
</dbReference>
<organism evidence="1 2">
    <name type="scientific">Corynebacterium hiratae</name>
    <dbReference type="NCBI Taxonomy" id="3139423"/>
    <lineage>
        <taxon>Bacteria</taxon>
        <taxon>Bacillati</taxon>
        <taxon>Actinomycetota</taxon>
        <taxon>Actinomycetes</taxon>
        <taxon>Mycobacteriales</taxon>
        <taxon>Corynebacteriaceae</taxon>
        <taxon>Corynebacterium</taxon>
    </lineage>
</organism>
<dbReference type="EMBL" id="VKDK01000001">
    <property type="protein sequence ID" value="TRX64447.1"/>
    <property type="molecule type" value="Genomic_DNA"/>
</dbReference>
<evidence type="ECO:0008006" key="3">
    <source>
        <dbReference type="Google" id="ProtNLM"/>
    </source>
</evidence>